<proteinExistence type="predicted"/>
<organism evidence="2 3">
    <name type="scientific">Pseudo-nitzschia multistriata</name>
    <dbReference type="NCBI Taxonomy" id="183589"/>
    <lineage>
        <taxon>Eukaryota</taxon>
        <taxon>Sar</taxon>
        <taxon>Stramenopiles</taxon>
        <taxon>Ochrophyta</taxon>
        <taxon>Bacillariophyta</taxon>
        <taxon>Bacillariophyceae</taxon>
        <taxon>Bacillariophycidae</taxon>
        <taxon>Bacillariales</taxon>
        <taxon>Bacillariaceae</taxon>
        <taxon>Pseudo-nitzschia</taxon>
    </lineage>
</organism>
<accession>A0A448Z9J8</accession>
<keyword evidence="1" id="KW-0812">Transmembrane</keyword>
<gene>
    <name evidence="2" type="ORF">PSNMU_V1.4_AUG-EV-PASAV3_0055180</name>
</gene>
<evidence type="ECO:0000313" key="2">
    <source>
        <dbReference type="EMBL" id="VEU38678.1"/>
    </source>
</evidence>
<feature type="transmembrane region" description="Helical" evidence="1">
    <location>
        <begin position="97"/>
        <end position="116"/>
    </location>
</feature>
<feature type="transmembrane region" description="Helical" evidence="1">
    <location>
        <begin position="128"/>
        <end position="150"/>
    </location>
</feature>
<dbReference type="EMBL" id="CAACVS010000181">
    <property type="protein sequence ID" value="VEU38678.1"/>
    <property type="molecule type" value="Genomic_DNA"/>
</dbReference>
<dbReference type="AlphaFoldDB" id="A0A448Z9J8"/>
<name>A0A448Z9J8_9STRA</name>
<evidence type="ECO:0000256" key="1">
    <source>
        <dbReference type="SAM" id="Phobius"/>
    </source>
</evidence>
<keyword evidence="3" id="KW-1185">Reference proteome</keyword>
<protein>
    <submittedName>
        <fullName evidence="2">Uncharacterized protein</fullName>
    </submittedName>
</protein>
<evidence type="ECO:0000313" key="3">
    <source>
        <dbReference type="Proteomes" id="UP000291116"/>
    </source>
</evidence>
<dbReference type="Proteomes" id="UP000291116">
    <property type="component" value="Unassembled WGS sequence"/>
</dbReference>
<sequence length="161" mass="17725">MPFSYGRHFRNSSPWVKSSRQLDLPQNAARLGILNSIPSHSVGIERIQRHCYPCVHHHLPDDRERWHDSASLGIRIGSQRRGSGIERRASQCKSNSCMLTIFSPVFAAMSLSHLSFSLSASVPQLPLLLWSLMSATPFVPIIFAAGLAAMGESTTLCTGIP</sequence>
<keyword evidence="1" id="KW-0472">Membrane</keyword>
<reference evidence="2 3" key="1">
    <citation type="submission" date="2019-01" db="EMBL/GenBank/DDBJ databases">
        <authorList>
            <person name="Ferrante I. M."/>
        </authorList>
    </citation>
    <scope>NUCLEOTIDE SEQUENCE [LARGE SCALE GENOMIC DNA]</scope>
    <source>
        <strain evidence="2 3">B856</strain>
    </source>
</reference>
<keyword evidence="1" id="KW-1133">Transmembrane helix</keyword>